<proteinExistence type="predicted"/>
<dbReference type="InterPro" id="IPR002808">
    <property type="entry name" value="AdoCbi_amidolase"/>
</dbReference>
<evidence type="ECO:0000313" key="1">
    <source>
        <dbReference type="EMBL" id="RHH18002.1"/>
    </source>
</evidence>
<name>A0A414W189_9FIRM</name>
<evidence type="ECO:0000313" key="2">
    <source>
        <dbReference type="Proteomes" id="UP000284024"/>
    </source>
</evidence>
<gene>
    <name evidence="1" type="ORF">DW222_11510</name>
</gene>
<sequence>MPFSIMNGSYECRMLGNTYEEDLSEHVCSLGIDPSCATALSTAAWTELAATEELHFRNFAVTAVATGGIDSNGIHPRDPSSYYEENGNYELLSPGTINIFLFINQPLTDAAMARALMLCSEAKATTVSQLLLGSCYSEEIATGSGTDGTVVASSLHGNSALTDASGHSKLGELIGKSVKSAVKQALLNQTAASGHRQFQLSVRLSRYKITPETLWDFYTEHLTVFEEFKVALTSPSSLKQRFFAHNHTSILILCVSLYLHLIDQFLWKLIMDQKALWEGKRLLFYGLHWQQGQFLEKAYPAEAWKEPELLEFSLREQLMHLLLLYL</sequence>
<dbReference type="EMBL" id="QRJH01000005">
    <property type="protein sequence ID" value="RHH18002.1"/>
    <property type="molecule type" value="Genomic_DNA"/>
</dbReference>
<dbReference type="PANTHER" id="PTHR35336">
    <property type="entry name" value="ADENOSYLCOBINAMIDE AMIDOHYDROLASE"/>
    <property type="match status" value="1"/>
</dbReference>
<dbReference type="GO" id="GO:0016787">
    <property type="term" value="F:hydrolase activity"/>
    <property type="evidence" value="ECO:0007669"/>
    <property type="project" value="UniProtKB-KW"/>
</dbReference>
<dbReference type="Proteomes" id="UP000284024">
    <property type="component" value="Unassembled WGS sequence"/>
</dbReference>
<comment type="caution">
    <text evidence="1">The sequence shown here is derived from an EMBL/GenBank/DDBJ whole genome shotgun (WGS) entry which is preliminary data.</text>
</comment>
<dbReference type="InterPro" id="IPR052209">
    <property type="entry name" value="CbiZ"/>
</dbReference>
<organism evidence="1 2">
    <name type="scientific">Blautia obeum</name>
    <dbReference type="NCBI Taxonomy" id="40520"/>
    <lineage>
        <taxon>Bacteria</taxon>
        <taxon>Bacillati</taxon>
        <taxon>Bacillota</taxon>
        <taxon>Clostridia</taxon>
        <taxon>Lachnospirales</taxon>
        <taxon>Lachnospiraceae</taxon>
        <taxon>Blautia</taxon>
    </lineage>
</organism>
<dbReference type="AlphaFoldDB" id="A0A414W189"/>
<dbReference type="Pfam" id="PF01955">
    <property type="entry name" value="CbiZ"/>
    <property type="match status" value="1"/>
</dbReference>
<dbReference type="PANTHER" id="PTHR35336:SF5">
    <property type="entry name" value="ADENOSYLCOBINAMIDE AMIDOHYDROLASE"/>
    <property type="match status" value="1"/>
</dbReference>
<reference evidence="1 2" key="1">
    <citation type="submission" date="2018-08" db="EMBL/GenBank/DDBJ databases">
        <title>A genome reference for cultivated species of the human gut microbiota.</title>
        <authorList>
            <person name="Zou Y."/>
            <person name="Xue W."/>
            <person name="Luo G."/>
        </authorList>
    </citation>
    <scope>NUCLEOTIDE SEQUENCE [LARGE SCALE GENOMIC DNA]</scope>
    <source>
        <strain evidence="1 2">AM18-2AC</strain>
    </source>
</reference>
<protein>
    <submittedName>
        <fullName evidence="1">Adenosylcobinamide amidohydrolase</fullName>
    </submittedName>
</protein>
<dbReference type="RefSeq" id="WP_118235893.1">
    <property type="nucleotide sequence ID" value="NZ_QRJH01000005.1"/>
</dbReference>
<accession>A0A414W189</accession>
<keyword evidence="1" id="KW-0378">Hydrolase</keyword>